<evidence type="ECO:0000256" key="7">
    <source>
        <dbReference type="ARBA" id="ARBA00023136"/>
    </source>
</evidence>
<feature type="binding site" description="covalent" evidence="8">
    <location>
        <position position="59"/>
    </location>
    <ligand>
        <name>heme c</name>
        <dbReference type="ChEBI" id="CHEBI:61717"/>
    </ligand>
</feature>
<reference evidence="12 13" key="1">
    <citation type="submission" date="2024-02" db="EMBL/GenBank/DDBJ databases">
        <title>A novel Wenzhouxiangellaceae bacterium, isolated from coastal sediments.</title>
        <authorList>
            <person name="Du Z.-J."/>
            <person name="Ye Y.-Q."/>
            <person name="Zhang X.-Y."/>
        </authorList>
    </citation>
    <scope>NUCLEOTIDE SEQUENCE [LARGE SCALE GENOMIC DNA]</scope>
    <source>
        <strain evidence="12 13">CH-27</strain>
    </source>
</reference>
<evidence type="ECO:0000259" key="11">
    <source>
        <dbReference type="PROSITE" id="PS51007"/>
    </source>
</evidence>
<dbReference type="PRINTS" id="PR00603">
    <property type="entry name" value="CYTOCHROMEC1"/>
</dbReference>
<dbReference type="AlphaFoldDB" id="A0AAW9RF28"/>
<evidence type="ECO:0000256" key="5">
    <source>
        <dbReference type="ARBA" id="ARBA00022989"/>
    </source>
</evidence>
<dbReference type="RefSeq" id="WP_354694726.1">
    <property type="nucleotide sequence ID" value="NZ_JAZHOG010000004.1"/>
</dbReference>
<dbReference type="Proteomes" id="UP001359886">
    <property type="component" value="Unassembled WGS sequence"/>
</dbReference>
<evidence type="ECO:0000313" key="13">
    <source>
        <dbReference type="Proteomes" id="UP001359886"/>
    </source>
</evidence>
<keyword evidence="13" id="KW-1185">Reference proteome</keyword>
<feature type="binding site" description="covalent" evidence="8">
    <location>
        <position position="55"/>
    </location>
    <ligand>
        <name>heme c</name>
        <dbReference type="ChEBI" id="CHEBI:61717"/>
    </ligand>
</feature>
<sequence length="244" mass="27125">MKRKLATTVFALAVGLIAQTASAASEGGGHLQHAGVNARDVAAVQRGAKWFVNYCLSCHSAQYMRYNRLVEDLGLSEDQVMNNLVFSDAKIGETMDIAMRPEQATAWLGKAPPDLSLSARSRGTDWLYTYLLTFYQDESGGWNNLMLPNASMPHVLWQLQGIQKPVYAEHGDEAVVDHLVVDTPGLQTPEEYAQTARDIATFLDYLSEPAKLQRKSIGIWVMLFLAAFALVAYALKAEYWRDVH</sequence>
<comment type="caution">
    <text evidence="12">The sequence shown here is derived from an EMBL/GenBank/DDBJ whole genome shotgun (WGS) entry which is preliminary data.</text>
</comment>
<name>A0AAW9RF28_9GAMM</name>
<evidence type="ECO:0000256" key="10">
    <source>
        <dbReference type="SAM" id="SignalP"/>
    </source>
</evidence>
<dbReference type="PROSITE" id="PS51007">
    <property type="entry name" value="CYTC"/>
    <property type="match status" value="1"/>
</dbReference>
<keyword evidence="6 8" id="KW-0408">Iron</keyword>
<accession>A0AAW9RF28</accession>
<evidence type="ECO:0000256" key="3">
    <source>
        <dbReference type="ARBA" id="ARBA00022692"/>
    </source>
</evidence>
<keyword evidence="2 8" id="KW-0349">Heme</keyword>
<dbReference type="EMBL" id="JAZHOG010000004">
    <property type="protein sequence ID" value="MEJ8567403.1"/>
    <property type="molecule type" value="Genomic_DNA"/>
</dbReference>
<evidence type="ECO:0000256" key="2">
    <source>
        <dbReference type="ARBA" id="ARBA00022617"/>
    </source>
</evidence>
<dbReference type="GO" id="GO:0020037">
    <property type="term" value="F:heme binding"/>
    <property type="evidence" value="ECO:0007669"/>
    <property type="project" value="InterPro"/>
</dbReference>
<dbReference type="PANTHER" id="PTHR10266:SF3">
    <property type="entry name" value="CYTOCHROME C1, HEME PROTEIN, MITOCHONDRIAL"/>
    <property type="match status" value="1"/>
</dbReference>
<feature type="transmembrane region" description="Helical" evidence="9">
    <location>
        <begin position="217"/>
        <end position="235"/>
    </location>
</feature>
<keyword evidence="7 9" id="KW-0472">Membrane</keyword>
<comment type="cofactor">
    <cofactor evidence="8">
        <name>heme c</name>
        <dbReference type="ChEBI" id="CHEBI:61717"/>
    </cofactor>
    <text evidence="8">Binds 1 heme c group covalently per subunit.</text>
</comment>
<evidence type="ECO:0000256" key="6">
    <source>
        <dbReference type="ARBA" id="ARBA00023004"/>
    </source>
</evidence>
<dbReference type="InterPro" id="IPR002326">
    <property type="entry name" value="Cyt_c1"/>
</dbReference>
<dbReference type="Pfam" id="PF02167">
    <property type="entry name" value="Cytochrom_C1"/>
    <property type="match status" value="1"/>
</dbReference>
<feature type="binding site" description="covalent" evidence="8">
    <location>
        <position position="58"/>
    </location>
    <ligand>
        <name>heme c</name>
        <dbReference type="ChEBI" id="CHEBI:61717"/>
    </ligand>
</feature>
<dbReference type="InterPro" id="IPR036909">
    <property type="entry name" value="Cyt_c-like_dom_sf"/>
</dbReference>
<keyword evidence="4 8" id="KW-0479">Metal-binding</keyword>
<feature type="signal peptide" evidence="10">
    <location>
        <begin position="1"/>
        <end position="23"/>
    </location>
</feature>
<keyword evidence="5 9" id="KW-1133">Transmembrane helix</keyword>
<dbReference type="GO" id="GO:0016020">
    <property type="term" value="C:membrane"/>
    <property type="evidence" value="ECO:0007669"/>
    <property type="project" value="UniProtKB-SubCell"/>
</dbReference>
<protein>
    <submittedName>
        <fullName evidence="12">Cytochrome c1</fullName>
    </submittedName>
</protein>
<dbReference type="InterPro" id="IPR009056">
    <property type="entry name" value="Cyt_c-like_dom"/>
</dbReference>
<evidence type="ECO:0000256" key="1">
    <source>
        <dbReference type="ARBA" id="ARBA00004370"/>
    </source>
</evidence>
<dbReference type="Gene3D" id="1.10.760.10">
    <property type="entry name" value="Cytochrome c-like domain"/>
    <property type="match status" value="1"/>
</dbReference>
<feature type="chain" id="PRO_5043824520" evidence="10">
    <location>
        <begin position="24"/>
        <end position="244"/>
    </location>
</feature>
<proteinExistence type="predicted"/>
<keyword evidence="10" id="KW-0732">Signal</keyword>
<dbReference type="GO" id="GO:0009055">
    <property type="term" value="F:electron transfer activity"/>
    <property type="evidence" value="ECO:0007669"/>
    <property type="project" value="InterPro"/>
</dbReference>
<keyword evidence="3 9" id="KW-0812">Transmembrane</keyword>
<organism evidence="12 13">
    <name type="scientific">Elongatibacter sediminis</name>
    <dbReference type="NCBI Taxonomy" id="3119006"/>
    <lineage>
        <taxon>Bacteria</taxon>
        <taxon>Pseudomonadati</taxon>
        <taxon>Pseudomonadota</taxon>
        <taxon>Gammaproteobacteria</taxon>
        <taxon>Chromatiales</taxon>
        <taxon>Wenzhouxiangellaceae</taxon>
        <taxon>Elongatibacter</taxon>
    </lineage>
</organism>
<feature type="domain" description="Cytochrome c" evidence="11">
    <location>
        <begin position="42"/>
        <end position="210"/>
    </location>
</feature>
<evidence type="ECO:0000256" key="4">
    <source>
        <dbReference type="ARBA" id="ARBA00022723"/>
    </source>
</evidence>
<dbReference type="PANTHER" id="PTHR10266">
    <property type="entry name" value="CYTOCHROME C1"/>
    <property type="match status" value="1"/>
</dbReference>
<evidence type="ECO:0000313" key="12">
    <source>
        <dbReference type="EMBL" id="MEJ8567403.1"/>
    </source>
</evidence>
<gene>
    <name evidence="12" type="ORF">V3330_07160</name>
</gene>
<comment type="subcellular location">
    <subcellularLocation>
        <location evidence="1">Membrane</location>
    </subcellularLocation>
</comment>
<dbReference type="SUPFAM" id="SSF46626">
    <property type="entry name" value="Cytochrome c"/>
    <property type="match status" value="1"/>
</dbReference>
<dbReference type="GO" id="GO:0046872">
    <property type="term" value="F:metal ion binding"/>
    <property type="evidence" value="ECO:0007669"/>
    <property type="project" value="UniProtKB-KW"/>
</dbReference>
<evidence type="ECO:0000256" key="8">
    <source>
        <dbReference type="PIRSR" id="PIRSR602326-1"/>
    </source>
</evidence>
<evidence type="ECO:0000256" key="9">
    <source>
        <dbReference type="SAM" id="Phobius"/>
    </source>
</evidence>